<sequence>MDTYRVEGDRQFPLKPSQRTPSCLCFRCYDWALTAVQHLGLGVLLAIEGEPGLQREALVSELALDRAERLANLLASIVESSDDVIVSKNLDGIITSWNKGAERIFGYSAAEAIGQPITLVIPEDRQSEEREILTRIRRGERLDHFETVRRRRDGSSIVVSLTVSPVKDAHGNIIGASKIARDITEHKRAQEQIRILAREAEHRSKNILANVQAIINLSQSDTSERLKEVISGRIQAMANVHSLFVETRWIGAEVSAIAKQELAPYLQEGQDKRIVMEGLQIVLEPTAAQAIAVVLHELATNAAKYGALSNAKGWIGLDWSRAEDGQLMLRWTELGGPRVNAPERKGFGSRLIEGTITPLGGKVHFDWRAEGLVCEIAVPT</sequence>
<dbReference type="PANTHER" id="PTHR41523">
    <property type="entry name" value="TWO-COMPONENT SYSTEM SENSOR PROTEIN"/>
    <property type="match status" value="1"/>
</dbReference>
<keyword evidence="11" id="KW-0547">Nucleotide-binding</keyword>
<feature type="domain" description="PAC" evidence="18">
    <location>
        <begin position="143"/>
        <end position="195"/>
    </location>
</feature>
<dbReference type="Gene3D" id="3.30.450.20">
    <property type="entry name" value="PAS domain"/>
    <property type="match status" value="1"/>
</dbReference>
<comment type="catalytic activity">
    <reaction evidence="1">
        <text>ATP + protein L-histidine = ADP + protein N-phospho-L-histidine.</text>
        <dbReference type="EC" id="2.7.13.3"/>
    </reaction>
</comment>
<evidence type="ECO:0000256" key="1">
    <source>
        <dbReference type="ARBA" id="ARBA00000085"/>
    </source>
</evidence>
<dbReference type="InterPro" id="IPR001610">
    <property type="entry name" value="PAC"/>
</dbReference>
<evidence type="ECO:0000256" key="15">
    <source>
        <dbReference type="ARBA" id="ARBA00023026"/>
    </source>
</evidence>
<keyword evidence="4" id="KW-0600">Photoreceptor protein</keyword>
<evidence type="ECO:0000256" key="13">
    <source>
        <dbReference type="ARBA" id="ARBA00022840"/>
    </source>
</evidence>
<dbReference type="EC" id="2.7.13.3" evidence="2"/>
<evidence type="ECO:0000256" key="9">
    <source>
        <dbReference type="ARBA" id="ARBA00022679"/>
    </source>
</evidence>
<evidence type="ECO:0000256" key="4">
    <source>
        <dbReference type="ARBA" id="ARBA00022543"/>
    </source>
</evidence>
<dbReference type="SUPFAM" id="SSF55785">
    <property type="entry name" value="PYP-like sensor domain (PAS domain)"/>
    <property type="match status" value="1"/>
</dbReference>
<name>A0A837CR97_9BRAD</name>
<evidence type="ECO:0000256" key="2">
    <source>
        <dbReference type="ARBA" id="ARBA00012438"/>
    </source>
</evidence>
<comment type="caution">
    <text evidence="19">The sequence shown here is derived from an EMBL/GenBank/DDBJ whole genome shotgun (WGS) entry which is preliminary data.</text>
</comment>
<evidence type="ECO:0000256" key="10">
    <source>
        <dbReference type="ARBA" id="ARBA00022737"/>
    </source>
</evidence>
<dbReference type="InterPro" id="IPR011102">
    <property type="entry name" value="Sig_transdc_His_kinase_HWE"/>
</dbReference>
<feature type="domain" description="PAS" evidence="17">
    <location>
        <begin position="70"/>
        <end position="139"/>
    </location>
</feature>
<dbReference type="InterPro" id="IPR000014">
    <property type="entry name" value="PAS"/>
</dbReference>
<dbReference type="PROSITE" id="PS50112">
    <property type="entry name" value="PAS"/>
    <property type="match status" value="1"/>
</dbReference>
<evidence type="ECO:0000256" key="14">
    <source>
        <dbReference type="ARBA" id="ARBA00022991"/>
    </source>
</evidence>
<dbReference type="InterPro" id="IPR000700">
    <property type="entry name" value="PAS-assoc_C"/>
</dbReference>
<evidence type="ECO:0000313" key="19">
    <source>
        <dbReference type="EMBL" id="KGJ71345.1"/>
    </source>
</evidence>
<dbReference type="Pfam" id="PF00989">
    <property type="entry name" value="PAS"/>
    <property type="match status" value="1"/>
</dbReference>
<keyword evidence="16" id="KW-0675">Receptor</keyword>
<dbReference type="Gene3D" id="3.30.565.10">
    <property type="entry name" value="Histidine kinase-like ATPase, C-terminal domain"/>
    <property type="match status" value="1"/>
</dbReference>
<proteinExistence type="predicted"/>
<evidence type="ECO:0000256" key="8">
    <source>
        <dbReference type="ARBA" id="ARBA00022643"/>
    </source>
</evidence>
<protein>
    <recommendedName>
        <fullName evidence="3">Blue-light-activated histidine kinase</fullName>
        <ecNumber evidence="2">2.7.13.3</ecNumber>
    </recommendedName>
</protein>
<accession>A0A837CR97</accession>
<dbReference type="GO" id="GO:0006355">
    <property type="term" value="P:regulation of DNA-templated transcription"/>
    <property type="evidence" value="ECO:0007669"/>
    <property type="project" value="InterPro"/>
</dbReference>
<dbReference type="PANTHER" id="PTHR41523:SF8">
    <property type="entry name" value="ETHYLENE RESPONSE SENSOR PROTEIN"/>
    <property type="match status" value="1"/>
</dbReference>
<dbReference type="InterPro" id="IPR036890">
    <property type="entry name" value="HATPase_C_sf"/>
</dbReference>
<dbReference type="GO" id="GO:0004673">
    <property type="term" value="F:protein histidine kinase activity"/>
    <property type="evidence" value="ECO:0007669"/>
    <property type="project" value="UniProtKB-EC"/>
</dbReference>
<evidence type="ECO:0000256" key="7">
    <source>
        <dbReference type="ARBA" id="ARBA00022630"/>
    </source>
</evidence>
<dbReference type="NCBIfam" id="TIGR00229">
    <property type="entry name" value="sensory_box"/>
    <property type="match status" value="1"/>
</dbReference>
<dbReference type="GO" id="GO:0009881">
    <property type="term" value="F:photoreceptor activity"/>
    <property type="evidence" value="ECO:0007669"/>
    <property type="project" value="UniProtKB-KW"/>
</dbReference>
<keyword evidence="15" id="KW-0843">Virulence</keyword>
<dbReference type="AlphaFoldDB" id="A0A837CR97"/>
<evidence type="ECO:0000259" key="18">
    <source>
        <dbReference type="PROSITE" id="PS50113"/>
    </source>
</evidence>
<keyword evidence="10" id="KW-0677">Repeat</keyword>
<keyword evidence="9" id="KW-0808">Transferase</keyword>
<dbReference type="SMART" id="SM00091">
    <property type="entry name" value="PAS"/>
    <property type="match status" value="1"/>
</dbReference>
<keyword evidence="5" id="KW-0597">Phosphoprotein</keyword>
<dbReference type="GO" id="GO:0005524">
    <property type="term" value="F:ATP binding"/>
    <property type="evidence" value="ECO:0007669"/>
    <property type="project" value="UniProtKB-KW"/>
</dbReference>
<dbReference type="Pfam" id="PF07536">
    <property type="entry name" value="HWE_HK"/>
    <property type="match status" value="1"/>
</dbReference>
<dbReference type="PROSITE" id="PS50113">
    <property type="entry name" value="PAC"/>
    <property type="match status" value="1"/>
</dbReference>
<evidence type="ECO:0000256" key="11">
    <source>
        <dbReference type="ARBA" id="ARBA00022741"/>
    </source>
</evidence>
<dbReference type="CDD" id="cd00130">
    <property type="entry name" value="PAS"/>
    <property type="match status" value="1"/>
</dbReference>
<keyword evidence="8" id="KW-0288">FMN</keyword>
<keyword evidence="7" id="KW-0285">Flavoprotein</keyword>
<keyword evidence="14" id="KW-0157">Chromophore</keyword>
<evidence type="ECO:0000313" key="20">
    <source>
        <dbReference type="Proteomes" id="UP000024900"/>
    </source>
</evidence>
<dbReference type="InterPro" id="IPR013767">
    <property type="entry name" value="PAS_fold"/>
</dbReference>
<keyword evidence="13" id="KW-0067">ATP-binding</keyword>
<dbReference type="InterPro" id="IPR035965">
    <property type="entry name" value="PAS-like_dom_sf"/>
</dbReference>
<evidence type="ECO:0000256" key="6">
    <source>
        <dbReference type="ARBA" id="ARBA00022606"/>
    </source>
</evidence>
<reference evidence="19 20" key="1">
    <citation type="journal article" date="2014" name="BMC Genomics">
        <title>Comparative genomics of Bradyrhizobium japonicum CPAC 15 and Bradyrhizobium diazoefficiens CPAC 7: elite model strains for understanding symbiotic performance with soybean.</title>
        <authorList>
            <person name="Siqueira A.F."/>
            <person name="Ormeno-Orrillo E."/>
            <person name="Souza R.C."/>
            <person name="Rodrigues E.P."/>
            <person name="Almeida L.G."/>
            <person name="Barcellos F.G."/>
            <person name="Batista J.S."/>
            <person name="Nakatami A.S."/>
            <person name="Martinez-Romero E."/>
            <person name="Vasconcelos A.T."/>
            <person name="Hungria M."/>
        </authorList>
    </citation>
    <scope>NUCLEOTIDE SEQUENCE [LARGE SCALE GENOMIC DNA]</scope>
    <source>
        <strain evidence="19 20">SEMIA 5080</strain>
    </source>
</reference>
<dbReference type="SMART" id="SM00911">
    <property type="entry name" value="HWE_HK"/>
    <property type="match status" value="1"/>
</dbReference>
<keyword evidence="6" id="KW-0716">Sensory transduction</keyword>
<gene>
    <name evidence="19" type="ORF">BJA5080_08390</name>
</gene>
<keyword evidence="12 19" id="KW-0418">Kinase</keyword>
<organism evidence="19 20">
    <name type="scientific">Bradyrhizobium diazoefficiens SEMIA 5080</name>
    <dbReference type="NCBI Taxonomy" id="754504"/>
    <lineage>
        <taxon>Bacteria</taxon>
        <taxon>Pseudomonadati</taxon>
        <taxon>Pseudomonadota</taxon>
        <taxon>Alphaproteobacteria</taxon>
        <taxon>Hyphomicrobiales</taxon>
        <taxon>Nitrobacteraceae</taxon>
        <taxon>Bradyrhizobium</taxon>
    </lineage>
</organism>
<evidence type="ECO:0000259" key="17">
    <source>
        <dbReference type="PROSITE" id="PS50112"/>
    </source>
</evidence>
<evidence type="ECO:0000256" key="5">
    <source>
        <dbReference type="ARBA" id="ARBA00022553"/>
    </source>
</evidence>
<dbReference type="EMBL" id="ADOU02000004">
    <property type="protein sequence ID" value="KGJ71345.1"/>
    <property type="molecule type" value="Genomic_DNA"/>
</dbReference>
<dbReference type="Proteomes" id="UP000024900">
    <property type="component" value="Unassembled WGS sequence"/>
</dbReference>
<evidence type="ECO:0000256" key="16">
    <source>
        <dbReference type="ARBA" id="ARBA00023170"/>
    </source>
</evidence>
<evidence type="ECO:0000256" key="3">
    <source>
        <dbReference type="ARBA" id="ARBA00021740"/>
    </source>
</evidence>
<evidence type="ECO:0000256" key="12">
    <source>
        <dbReference type="ARBA" id="ARBA00022777"/>
    </source>
</evidence>
<dbReference type="SMART" id="SM00086">
    <property type="entry name" value="PAC"/>
    <property type="match status" value="1"/>
</dbReference>